<keyword evidence="4 10" id="KW-0812">Transmembrane</keyword>
<dbReference type="EMBL" id="LK052886">
    <property type="protein sequence ID" value="CDR37257.1"/>
    <property type="molecule type" value="Genomic_DNA"/>
</dbReference>
<evidence type="ECO:0000256" key="2">
    <source>
        <dbReference type="ARBA" id="ARBA00006931"/>
    </source>
</evidence>
<dbReference type="Pfam" id="PF25140">
    <property type="entry name" value="PGAP1_TMD"/>
    <property type="match status" value="1"/>
</dbReference>
<dbReference type="GO" id="GO:0050185">
    <property type="term" value="F:phosphatidylinositol deacylase activity"/>
    <property type="evidence" value="ECO:0007669"/>
    <property type="project" value="TreeGrafter"/>
</dbReference>
<dbReference type="InterPro" id="IPR039529">
    <property type="entry name" value="PGAP1/BST1"/>
</dbReference>
<comment type="subcellular location">
    <subcellularLocation>
        <location evidence="1">Endoplasmic reticulum membrane</location>
        <topology evidence="1">Multi-pass membrane protein</topology>
    </subcellularLocation>
</comment>
<dbReference type="InterPro" id="IPR012908">
    <property type="entry name" value="PGAP1-ab_dom-like"/>
</dbReference>
<keyword evidence="7 10" id="KW-0653">Protein transport</keyword>
<gene>
    <name evidence="13" type="ORF">CYFA0S_01e08988g</name>
</gene>
<keyword evidence="6 10" id="KW-0256">Endoplasmic reticulum</keyword>
<evidence type="ECO:0000256" key="7">
    <source>
        <dbReference type="ARBA" id="ARBA00022927"/>
    </source>
</evidence>
<evidence type="ECO:0000259" key="11">
    <source>
        <dbReference type="Pfam" id="PF07819"/>
    </source>
</evidence>
<dbReference type="OrthoDB" id="348976at2759"/>
<evidence type="ECO:0000256" key="1">
    <source>
        <dbReference type="ARBA" id="ARBA00004477"/>
    </source>
</evidence>
<dbReference type="PhylomeDB" id="A0A061ARA5"/>
<dbReference type="InterPro" id="IPR056824">
    <property type="entry name" value="PGAP1_TMD"/>
</dbReference>
<evidence type="ECO:0000313" key="13">
    <source>
        <dbReference type="EMBL" id="CDR37257.1"/>
    </source>
</evidence>
<feature type="transmembrane region" description="Helical" evidence="10">
    <location>
        <begin position="923"/>
        <end position="939"/>
    </location>
</feature>
<sequence>MSIPTRSPAMNNSASPQPKLARRSSRLVLLWTAIGVLLALIIAYSSIITPTGADSPQCRSIYMYPSYAHLTGLDSTHTKFSTKYNLFLYREQGKDTVPDTTQGHGEFSGLDGIPVLFIPGNAGSFKQVRSIAAEAATLFDQHRDEPQWKGKNMDFFAAHFNEDFTAFHGRTMLDQAEYLNDAIKFILSLYAKQENAPKSIIVIGHSMGGVVSRVMLTLPNYVEGSVNTIITLAAPHAAAPATFDGDIMRIYAATDKFWRAGFTEGTKNTVAKRRLHDVSLISITGGLSDTILPADYTTLRGIVPDEHGFTVYTTGIPGVWTPIDHLAIVWCDQFRKVVASTLFDIVDPFSSTKTKPLTDRMRIFRRDLLSGLEPQARKDFVNISGDTPVITMALLNDNIIIEGTGTSNTWNGDSKFHAFPLNDKPDSDFAYLSTTRPHAFDPAGQHSSLLLCNIAAEQSTLDSTDFECVDAAADVYKVPNPNGPLQESSIGGSLQPLYAASIPSSLLRDYSYVIYQPAVVFDKDDFTYISVSHSKRSSINATTSAFDLLFGTTLSLSRPDIHTRITFNNVWSSLFAYTIKVEHVSKDPRFPPMAAQLISDPMEVKWHVNLEEAQQVSFHSIAPYTPYSTLSNPLSFTLFTPPGTTSATVTFRFDIMKSLKLLVLRYRLAVASIPTFIILLTMICQFYTFYTTNQFPAFEEGLSTIANKSALIMAGLALLVPLTCSSFLRRIFFALDPIALTNPSDLSGAHVNPYYLGLQDKSAWFLGPLFYLISFAAVVIVLFVVRAILLIIPLAITMMTSLSHIKVTGLRDIAVIQGVHDLATGSMKDMRRLTGSLVLAMFVMFYIPYQFAYVVCCLVQGATTIKAYISSENSHKEKIDPRKKSIANFNLSVLMLMLWIIPVNAPVLVVFFHNMAVRWKTPFTSHHNILAILPIIVLVGRNVQGDYLPTAHLTIQKKLTYFILGYFAFFTLVYGVRHLYWLHYLLNFFAAWLMLLSLWKANSGV</sequence>
<feature type="domain" description="GPI inositol-deacylase PGAP1-like alpha/beta" evidence="11">
    <location>
        <begin position="110"/>
        <end position="344"/>
    </location>
</feature>
<dbReference type="Gene3D" id="3.40.50.1820">
    <property type="entry name" value="alpha/beta hydrolase"/>
    <property type="match status" value="1"/>
</dbReference>
<dbReference type="InterPro" id="IPR029058">
    <property type="entry name" value="AB_hydrolase_fold"/>
</dbReference>
<accession>A0A061ARA5</accession>
<evidence type="ECO:0000259" key="12">
    <source>
        <dbReference type="Pfam" id="PF25140"/>
    </source>
</evidence>
<evidence type="ECO:0000256" key="3">
    <source>
        <dbReference type="ARBA" id="ARBA00022448"/>
    </source>
</evidence>
<organism evidence="13">
    <name type="scientific">Cyberlindnera fabianii</name>
    <name type="common">Yeast</name>
    <name type="synonym">Hansenula fabianii</name>
    <dbReference type="NCBI Taxonomy" id="36022"/>
    <lineage>
        <taxon>Eukaryota</taxon>
        <taxon>Fungi</taxon>
        <taxon>Dikarya</taxon>
        <taxon>Ascomycota</taxon>
        <taxon>Saccharomycotina</taxon>
        <taxon>Saccharomycetes</taxon>
        <taxon>Phaffomycetales</taxon>
        <taxon>Phaffomycetaceae</taxon>
        <taxon>Cyberlindnera</taxon>
    </lineage>
</organism>
<proteinExistence type="inferred from homology"/>
<feature type="transmembrane region" description="Helical" evidence="10">
    <location>
        <begin position="666"/>
        <end position="690"/>
    </location>
</feature>
<dbReference type="GO" id="GO:0015031">
    <property type="term" value="P:protein transport"/>
    <property type="evidence" value="ECO:0007669"/>
    <property type="project" value="UniProtKB-KW"/>
</dbReference>
<dbReference type="SUPFAM" id="SSF53474">
    <property type="entry name" value="alpha/beta-Hydrolases"/>
    <property type="match status" value="1"/>
</dbReference>
<evidence type="ECO:0000256" key="4">
    <source>
        <dbReference type="ARBA" id="ARBA00022692"/>
    </source>
</evidence>
<feature type="transmembrane region" description="Helical" evidence="10">
    <location>
        <begin position="710"/>
        <end position="728"/>
    </location>
</feature>
<evidence type="ECO:0000256" key="6">
    <source>
        <dbReference type="ARBA" id="ARBA00022824"/>
    </source>
</evidence>
<name>A0A061ARA5_CYBFA</name>
<dbReference type="VEuPathDB" id="FungiDB:BON22_0444"/>
<feature type="transmembrane region" description="Helical" evidence="10">
    <location>
        <begin position="837"/>
        <end position="865"/>
    </location>
</feature>
<feature type="transmembrane region" description="Helical" evidence="10">
    <location>
        <begin position="769"/>
        <end position="796"/>
    </location>
</feature>
<protein>
    <recommendedName>
        <fullName evidence="10">GPI inositol-deacylase</fullName>
        <ecNumber evidence="10">3.1.-.-</ecNumber>
    </recommendedName>
</protein>
<dbReference type="GO" id="GO:0005789">
    <property type="term" value="C:endoplasmic reticulum membrane"/>
    <property type="evidence" value="ECO:0007669"/>
    <property type="project" value="UniProtKB-SubCell"/>
</dbReference>
<comment type="similarity">
    <text evidence="2 10">Belongs to the GPI inositol-deacylase family.</text>
</comment>
<evidence type="ECO:0000256" key="8">
    <source>
        <dbReference type="ARBA" id="ARBA00022989"/>
    </source>
</evidence>
<comment type="function">
    <text evidence="10">Involved in inositol deacylation of GPI-anchored proteins which plays important roles in the quality control and ER-associated degradation of GPI-anchored proteins.</text>
</comment>
<evidence type="ECO:0000256" key="10">
    <source>
        <dbReference type="RuleBase" id="RU365011"/>
    </source>
</evidence>
<dbReference type="GO" id="GO:0006888">
    <property type="term" value="P:endoplasmic reticulum to Golgi vesicle-mediated transport"/>
    <property type="evidence" value="ECO:0007669"/>
    <property type="project" value="TreeGrafter"/>
</dbReference>
<keyword evidence="8 10" id="KW-1133">Transmembrane helix</keyword>
<dbReference type="AlphaFoldDB" id="A0A061ARA5"/>
<evidence type="ECO:0000256" key="9">
    <source>
        <dbReference type="ARBA" id="ARBA00023136"/>
    </source>
</evidence>
<dbReference type="PANTHER" id="PTHR15495">
    <property type="entry name" value="NEGATIVE REGULATOR OF VESICLE FORMATION-RELATED"/>
    <property type="match status" value="1"/>
</dbReference>
<evidence type="ECO:0000256" key="5">
    <source>
        <dbReference type="ARBA" id="ARBA00022801"/>
    </source>
</evidence>
<keyword evidence="5 10" id="KW-0378">Hydrolase</keyword>
<dbReference type="EC" id="3.1.-.-" evidence="10"/>
<keyword evidence="3 10" id="KW-0813">Transport</keyword>
<reference evidence="13" key="1">
    <citation type="journal article" date="2014" name="Genome Announc.">
        <title>Genome sequence of the yeast Cyberlindnera fabianii (Hansenula fabianii).</title>
        <authorList>
            <person name="Freel K.C."/>
            <person name="Sarilar V."/>
            <person name="Neuveglise C."/>
            <person name="Devillers H."/>
            <person name="Friedrich A."/>
            <person name="Schacherer J."/>
        </authorList>
    </citation>
    <scope>NUCLEOTIDE SEQUENCE</scope>
    <source>
        <strain evidence="13">YJS4271</strain>
    </source>
</reference>
<dbReference type="Pfam" id="PF07819">
    <property type="entry name" value="PGAP1"/>
    <property type="match status" value="1"/>
</dbReference>
<dbReference type="GO" id="GO:0006505">
    <property type="term" value="P:GPI anchor metabolic process"/>
    <property type="evidence" value="ECO:0007669"/>
    <property type="project" value="TreeGrafter"/>
</dbReference>
<feature type="domain" description="GPI inositol-deacylase transmembrane" evidence="12">
    <location>
        <begin position="669"/>
        <end position="997"/>
    </location>
</feature>
<feature type="transmembrane region" description="Helical" evidence="10">
    <location>
        <begin position="959"/>
        <end position="975"/>
    </location>
</feature>
<feature type="transmembrane region" description="Helical" evidence="10">
    <location>
        <begin position="981"/>
        <end position="999"/>
    </location>
</feature>
<keyword evidence="9 10" id="KW-0472">Membrane</keyword>
<feature type="transmembrane region" description="Helical" evidence="10">
    <location>
        <begin position="886"/>
        <end position="911"/>
    </location>
</feature>
<dbReference type="PANTHER" id="PTHR15495:SF7">
    <property type="entry name" value="GPI INOSITOL-DEACYLASE"/>
    <property type="match status" value="1"/>
</dbReference>